<dbReference type="AlphaFoldDB" id="A0A6A6V4P6"/>
<name>A0A6A6V4P6_9PLEO</name>
<evidence type="ECO:0000313" key="1">
    <source>
        <dbReference type="EMBL" id="KAF2744729.1"/>
    </source>
</evidence>
<sequence length="163" mass="18782">MRLEPDRAYDWQYGHAPDPLNDSTLRTFLERFTLRRSCVESLGVGDNHFQLGTLLSSLKALTWEWVDHELGDWTDGTFFFRNLIRNLSLQEQSTLEYLRIRDFLFFRPGSWEGWSMSPILLSELRHLDVGPVFLSDSLRNINSGTVAGVLTPALETLQVQYSG</sequence>
<protein>
    <submittedName>
        <fullName evidence="1">Uncharacterized protein</fullName>
    </submittedName>
</protein>
<keyword evidence="2" id="KW-1185">Reference proteome</keyword>
<gene>
    <name evidence="1" type="ORF">M011DRAFT_165351</name>
</gene>
<organism evidence="1 2">
    <name type="scientific">Sporormia fimetaria CBS 119925</name>
    <dbReference type="NCBI Taxonomy" id="1340428"/>
    <lineage>
        <taxon>Eukaryota</taxon>
        <taxon>Fungi</taxon>
        <taxon>Dikarya</taxon>
        <taxon>Ascomycota</taxon>
        <taxon>Pezizomycotina</taxon>
        <taxon>Dothideomycetes</taxon>
        <taxon>Pleosporomycetidae</taxon>
        <taxon>Pleosporales</taxon>
        <taxon>Sporormiaceae</taxon>
        <taxon>Sporormia</taxon>
    </lineage>
</organism>
<dbReference type="EMBL" id="MU006587">
    <property type="protein sequence ID" value="KAF2744729.1"/>
    <property type="molecule type" value="Genomic_DNA"/>
</dbReference>
<reference evidence="1" key="1">
    <citation type="journal article" date="2020" name="Stud. Mycol.">
        <title>101 Dothideomycetes genomes: a test case for predicting lifestyles and emergence of pathogens.</title>
        <authorList>
            <person name="Haridas S."/>
            <person name="Albert R."/>
            <person name="Binder M."/>
            <person name="Bloem J."/>
            <person name="Labutti K."/>
            <person name="Salamov A."/>
            <person name="Andreopoulos B."/>
            <person name="Baker S."/>
            <person name="Barry K."/>
            <person name="Bills G."/>
            <person name="Bluhm B."/>
            <person name="Cannon C."/>
            <person name="Castanera R."/>
            <person name="Culley D."/>
            <person name="Daum C."/>
            <person name="Ezra D."/>
            <person name="Gonzalez J."/>
            <person name="Henrissat B."/>
            <person name="Kuo A."/>
            <person name="Liang C."/>
            <person name="Lipzen A."/>
            <person name="Lutzoni F."/>
            <person name="Magnuson J."/>
            <person name="Mondo S."/>
            <person name="Nolan M."/>
            <person name="Ohm R."/>
            <person name="Pangilinan J."/>
            <person name="Park H.-J."/>
            <person name="Ramirez L."/>
            <person name="Alfaro M."/>
            <person name="Sun H."/>
            <person name="Tritt A."/>
            <person name="Yoshinaga Y."/>
            <person name="Zwiers L.-H."/>
            <person name="Turgeon B."/>
            <person name="Goodwin S."/>
            <person name="Spatafora J."/>
            <person name="Crous P."/>
            <person name="Grigoriev I."/>
        </authorList>
    </citation>
    <scope>NUCLEOTIDE SEQUENCE</scope>
    <source>
        <strain evidence="1">CBS 119925</strain>
    </source>
</reference>
<proteinExistence type="predicted"/>
<dbReference type="Proteomes" id="UP000799440">
    <property type="component" value="Unassembled WGS sequence"/>
</dbReference>
<accession>A0A6A6V4P6</accession>
<evidence type="ECO:0000313" key="2">
    <source>
        <dbReference type="Proteomes" id="UP000799440"/>
    </source>
</evidence>